<evidence type="ECO:0000256" key="6">
    <source>
        <dbReference type="ARBA" id="ARBA00023136"/>
    </source>
</evidence>
<keyword evidence="6 7" id="KW-0472">Membrane</keyword>
<keyword evidence="2 7" id="KW-0813">Transport</keyword>
<dbReference type="GO" id="GO:0055085">
    <property type="term" value="P:transmembrane transport"/>
    <property type="evidence" value="ECO:0007669"/>
    <property type="project" value="InterPro"/>
</dbReference>
<evidence type="ECO:0000313" key="10">
    <source>
        <dbReference type="Proteomes" id="UP000824204"/>
    </source>
</evidence>
<organism evidence="9 10">
    <name type="scientific">Candidatus Borkfalkia faecipullorum</name>
    <dbReference type="NCBI Taxonomy" id="2838510"/>
    <lineage>
        <taxon>Bacteria</taxon>
        <taxon>Bacillati</taxon>
        <taxon>Bacillota</taxon>
        <taxon>Clostridia</taxon>
        <taxon>Christensenellales</taxon>
        <taxon>Christensenellaceae</taxon>
        <taxon>Candidatus Borkfalkia</taxon>
    </lineage>
</organism>
<feature type="transmembrane region" description="Helical" evidence="7">
    <location>
        <begin position="58"/>
        <end position="80"/>
    </location>
</feature>
<dbReference type="InterPro" id="IPR000515">
    <property type="entry name" value="MetI-like"/>
</dbReference>
<dbReference type="CDD" id="cd06261">
    <property type="entry name" value="TM_PBP2"/>
    <property type="match status" value="1"/>
</dbReference>
<keyword evidence="5 7" id="KW-1133">Transmembrane helix</keyword>
<dbReference type="PANTHER" id="PTHR43386">
    <property type="entry name" value="OLIGOPEPTIDE TRANSPORT SYSTEM PERMEASE PROTEIN APPC"/>
    <property type="match status" value="1"/>
</dbReference>
<dbReference type="PANTHER" id="PTHR43386:SF1">
    <property type="entry name" value="D,D-DIPEPTIDE TRANSPORT SYSTEM PERMEASE PROTEIN DDPC-RELATED"/>
    <property type="match status" value="1"/>
</dbReference>
<dbReference type="PROSITE" id="PS50928">
    <property type="entry name" value="ABC_TM1"/>
    <property type="match status" value="1"/>
</dbReference>
<dbReference type="SUPFAM" id="SSF161098">
    <property type="entry name" value="MetI-like"/>
    <property type="match status" value="1"/>
</dbReference>
<evidence type="ECO:0000256" key="2">
    <source>
        <dbReference type="ARBA" id="ARBA00022448"/>
    </source>
</evidence>
<feature type="domain" description="ABC transmembrane type-1" evidence="8">
    <location>
        <begin position="147"/>
        <end position="346"/>
    </location>
</feature>
<feature type="transmembrane region" description="Helical" evidence="7">
    <location>
        <begin position="215"/>
        <end position="236"/>
    </location>
</feature>
<dbReference type="GO" id="GO:0005886">
    <property type="term" value="C:plasma membrane"/>
    <property type="evidence" value="ECO:0007669"/>
    <property type="project" value="UniProtKB-SubCell"/>
</dbReference>
<evidence type="ECO:0000256" key="4">
    <source>
        <dbReference type="ARBA" id="ARBA00022692"/>
    </source>
</evidence>
<dbReference type="Proteomes" id="UP000824204">
    <property type="component" value="Unassembled WGS sequence"/>
</dbReference>
<feature type="transmembrane region" description="Helical" evidence="7">
    <location>
        <begin position="267"/>
        <end position="289"/>
    </location>
</feature>
<comment type="caution">
    <text evidence="9">The sequence shown here is derived from an EMBL/GenBank/DDBJ whole genome shotgun (WGS) entry which is preliminary data.</text>
</comment>
<reference evidence="9" key="2">
    <citation type="submission" date="2021-04" db="EMBL/GenBank/DDBJ databases">
        <authorList>
            <person name="Gilroy R."/>
        </authorList>
    </citation>
    <scope>NUCLEOTIDE SEQUENCE</scope>
    <source>
        <strain evidence="9">811</strain>
    </source>
</reference>
<evidence type="ECO:0000256" key="5">
    <source>
        <dbReference type="ARBA" id="ARBA00022989"/>
    </source>
</evidence>
<keyword evidence="4 7" id="KW-0812">Transmembrane</keyword>
<evidence type="ECO:0000256" key="7">
    <source>
        <dbReference type="RuleBase" id="RU363032"/>
    </source>
</evidence>
<dbReference type="InterPro" id="IPR050366">
    <property type="entry name" value="BP-dependent_transpt_permease"/>
</dbReference>
<name>A0A9D2AGB4_9FIRM</name>
<sequence>MEINKEELEREEALAEAAVGMDEPEAAEIADSETPLDKNIKLMSPMRMVLRRFFRSKLSIAGIVMLAFLILFSWLGPVVYRAWGEIEVDRTGADTYTQYDVEDEDNDFVQLIITHESINALASPSPNHLLGTDEQGMDVFTRLMYGGRLSLTLSFLAVFLISFIGIVLGGIAGFYGGIVDNIIMRLCDILMCFPTLPLMLILGTVLDANGVLPQYYIYLLMGLVSLWSWTGMARLVRGQILYLREQEYMVAAEAMGYSTMRRIFKHLIPNVLPQILVTMTLSLGSMILYESTLSYLGLGVQIPYASWGTMVEVISRRSDILQNYPSVWVPSGVCIVIAVLGFNFIGDGLRDALDPKQRR</sequence>
<reference evidence="9" key="1">
    <citation type="journal article" date="2021" name="PeerJ">
        <title>Extensive microbial diversity within the chicken gut microbiome revealed by metagenomics and culture.</title>
        <authorList>
            <person name="Gilroy R."/>
            <person name="Ravi A."/>
            <person name="Getino M."/>
            <person name="Pursley I."/>
            <person name="Horton D.L."/>
            <person name="Alikhan N.F."/>
            <person name="Baker D."/>
            <person name="Gharbi K."/>
            <person name="Hall N."/>
            <person name="Watson M."/>
            <person name="Adriaenssens E.M."/>
            <person name="Foster-Nyarko E."/>
            <person name="Jarju S."/>
            <person name="Secka A."/>
            <person name="Antonio M."/>
            <person name="Oren A."/>
            <person name="Chaudhuri R.R."/>
            <person name="La Ragione R."/>
            <person name="Hildebrand F."/>
            <person name="Pallen M.J."/>
        </authorList>
    </citation>
    <scope>NUCLEOTIDE SEQUENCE</scope>
    <source>
        <strain evidence="9">811</strain>
    </source>
</reference>
<dbReference type="Pfam" id="PF12911">
    <property type="entry name" value="OppC_N"/>
    <property type="match status" value="1"/>
</dbReference>
<evidence type="ECO:0000256" key="3">
    <source>
        <dbReference type="ARBA" id="ARBA00022475"/>
    </source>
</evidence>
<feature type="transmembrane region" description="Helical" evidence="7">
    <location>
        <begin position="182"/>
        <end position="203"/>
    </location>
</feature>
<dbReference type="Gene3D" id="1.10.3720.10">
    <property type="entry name" value="MetI-like"/>
    <property type="match status" value="1"/>
</dbReference>
<evidence type="ECO:0000313" key="9">
    <source>
        <dbReference type="EMBL" id="HIX07855.1"/>
    </source>
</evidence>
<dbReference type="AlphaFoldDB" id="A0A9D2AGB4"/>
<dbReference type="InterPro" id="IPR035906">
    <property type="entry name" value="MetI-like_sf"/>
</dbReference>
<feature type="transmembrane region" description="Helical" evidence="7">
    <location>
        <begin position="153"/>
        <end position="175"/>
    </location>
</feature>
<accession>A0A9D2AGB4</accession>
<evidence type="ECO:0000259" key="8">
    <source>
        <dbReference type="PROSITE" id="PS50928"/>
    </source>
</evidence>
<evidence type="ECO:0000256" key="1">
    <source>
        <dbReference type="ARBA" id="ARBA00004651"/>
    </source>
</evidence>
<comment type="similarity">
    <text evidence="7">Belongs to the binding-protein-dependent transport system permease family.</text>
</comment>
<feature type="transmembrane region" description="Helical" evidence="7">
    <location>
        <begin position="327"/>
        <end position="346"/>
    </location>
</feature>
<comment type="subcellular location">
    <subcellularLocation>
        <location evidence="1 7">Cell membrane</location>
        <topology evidence="1 7">Multi-pass membrane protein</topology>
    </subcellularLocation>
</comment>
<dbReference type="EMBL" id="DXFX01000070">
    <property type="protein sequence ID" value="HIX07855.1"/>
    <property type="molecule type" value="Genomic_DNA"/>
</dbReference>
<gene>
    <name evidence="9" type="ORF">H9741_05260</name>
</gene>
<protein>
    <submittedName>
        <fullName evidence="9">ABC transporter permease</fullName>
    </submittedName>
</protein>
<dbReference type="Pfam" id="PF00528">
    <property type="entry name" value="BPD_transp_1"/>
    <property type="match status" value="1"/>
</dbReference>
<keyword evidence="3" id="KW-1003">Cell membrane</keyword>
<proteinExistence type="inferred from homology"/>
<dbReference type="InterPro" id="IPR025966">
    <property type="entry name" value="OppC_N"/>
</dbReference>